<dbReference type="RefSeq" id="WP_310301413.1">
    <property type="nucleotide sequence ID" value="NZ_BAAAPS010000008.1"/>
</dbReference>
<dbReference type="InterPro" id="IPR002931">
    <property type="entry name" value="Transglutaminase-like"/>
</dbReference>
<feature type="domain" description="Transglutaminase-like" evidence="1">
    <location>
        <begin position="178"/>
        <end position="255"/>
    </location>
</feature>
<comment type="caution">
    <text evidence="2">The sequence shown here is derived from an EMBL/GenBank/DDBJ whole genome shotgun (WGS) entry which is preliminary data.</text>
</comment>
<reference evidence="2 3" key="1">
    <citation type="submission" date="2023-07" db="EMBL/GenBank/DDBJ databases">
        <title>Sequencing the genomes of 1000 actinobacteria strains.</title>
        <authorList>
            <person name="Klenk H.-P."/>
        </authorList>
    </citation>
    <scope>NUCLEOTIDE SEQUENCE [LARGE SCALE GENOMIC DNA]</scope>
    <source>
        <strain evidence="2 3">DSM 19426</strain>
    </source>
</reference>
<dbReference type="InterPro" id="IPR013589">
    <property type="entry name" value="Bac_transglu_N"/>
</dbReference>
<dbReference type="PANTHER" id="PTHR33490">
    <property type="entry name" value="BLR5614 PROTEIN-RELATED"/>
    <property type="match status" value="1"/>
</dbReference>
<sequence length="307" mass="33670">MRRHRIAHHTTYTYDDDVTDSYGMVVARPRDLPGQRVLEHELWTEPGHADLHTHLDSEGNTATYFHVTEPHRRLVVSAVSVVESHVPELPVVERFAAIAWEDARPLRRRDLPEAAIAAQHAFASPLVDLGPEVAAYAAVSFPPRRPLVEAVVDLTHRVHEDFDYRPGSTGVATRVPDVLAARHGVCQDFAHLTIAGLRSLGLAARYVSGYLATDPPPGRERVVGADATHAWLEVWVPPEAAAAGAPGWLPVDPTNDCVTAERHVTVAWGRDYADVPPVKGVIFTEATESTMDVRVDVAPAQPRPPRT</sequence>
<dbReference type="Pfam" id="PF08379">
    <property type="entry name" value="Bact_transglu_N"/>
    <property type="match status" value="1"/>
</dbReference>
<keyword evidence="3" id="KW-1185">Reference proteome</keyword>
<dbReference type="SUPFAM" id="SSF54001">
    <property type="entry name" value="Cysteine proteinases"/>
    <property type="match status" value="1"/>
</dbReference>
<proteinExistence type="predicted"/>
<dbReference type="PANTHER" id="PTHR33490:SF7">
    <property type="entry name" value="BLR2979 PROTEIN"/>
    <property type="match status" value="1"/>
</dbReference>
<organism evidence="2 3">
    <name type="scientific">Nocardioides marmoribigeumensis</name>
    <dbReference type="NCBI Taxonomy" id="433649"/>
    <lineage>
        <taxon>Bacteria</taxon>
        <taxon>Bacillati</taxon>
        <taxon>Actinomycetota</taxon>
        <taxon>Actinomycetes</taxon>
        <taxon>Propionibacteriales</taxon>
        <taxon>Nocardioidaceae</taxon>
        <taxon>Nocardioides</taxon>
    </lineage>
</organism>
<evidence type="ECO:0000259" key="1">
    <source>
        <dbReference type="SMART" id="SM00460"/>
    </source>
</evidence>
<name>A0ABU2BWV0_9ACTN</name>
<protein>
    <submittedName>
        <fullName evidence="2">Transglutaminase-like putative cysteine protease</fullName>
    </submittedName>
</protein>
<evidence type="ECO:0000313" key="2">
    <source>
        <dbReference type="EMBL" id="MDR7362224.1"/>
    </source>
</evidence>
<dbReference type="SMART" id="SM00460">
    <property type="entry name" value="TGc"/>
    <property type="match status" value="1"/>
</dbReference>
<dbReference type="Proteomes" id="UP001183648">
    <property type="component" value="Unassembled WGS sequence"/>
</dbReference>
<dbReference type="InterPro" id="IPR038765">
    <property type="entry name" value="Papain-like_cys_pep_sf"/>
</dbReference>
<dbReference type="Pfam" id="PF01841">
    <property type="entry name" value="Transglut_core"/>
    <property type="match status" value="1"/>
</dbReference>
<gene>
    <name evidence="2" type="ORF">J2S63_001777</name>
</gene>
<dbReference type="EMBL" id="JAVDYG010000001">
    <property type="protein sequence ID" value="MDR7362224.1"/>
    <property type="molecule type" value="Genomic_DNA"/>
</dbReference>
<accession>A0ABU2BWV0</accession>
<dbReference type="Gene3D" id="3.10.620.30">
    <property type="match status" value="1"/>
</dbReference>
<evidence type="ECO:0000313" key="3">
    <source>
        <dbReference type="Proteomes" id="UP001183648"/>
    </source>
</evidence>